<evidence type="ECO:0000313" key="6">
    <source>
        <dbReference type="Proteomes" id="UP000693981"/>
    </source>
</evidence>
<dbReference type="OrthoDB" id="421038at2759"/>
<dbReference type="Proteomes" id="UP000693981">
    <property type="component" value="Unassembled WGS sequence"/>
</dbReference>
<name>A0A8T1W2H5_9STRA</name>
<evidence type="ECO:0000256" key="2">
    <source>
        <dbReference type="ARBA" id="ARBA00023157"/>
    </source>
</evidence>
<comment type="caution">
    <text evidence="5">The sequence shown here is derived from an EMBL/GenBank/DDBJ whole genome shotgun (WGS) entry which is preliminary data.</text>
</comment>
<evidence type="ECO:0000256" key="3">
    <source>
        <dbReference type="ARBA" id="ARBA00023180"/>
    </source>
</evidence>
<dbReference type="GO" id="GO:0005886">
    <property type="term" value="C:plasma membrane"/>
    <property type="evidence" value="ECO:0007669"/>
    <property type="project" value="TreeGrafter"/>
</dbReference>
<dbReference type="EMBL" id="JAGDFL010000463">
    <property type="protein sequence ID" value="KAG7387817.1"/>
    <property type="molecule type" value="Genomic_DNA"/>
</dbReference>
<feature type="compositionally biased region" description="Basic and acidic residues" evidence="4">
    <location>
        <begin position="144"/>
        <end position="155"/>
    </location>
</feature>
<dbReference type="AlphaFoldDB" id="A0A8T1W2H5"/>
<evidence type="ECO:0000256" key="1">
    <source>
        <dbReference type="ARBA" id="ARBA00022729"/>
    </source>
</evidence>
<dbReference type="InterPro" id="IPR004886">
    <property type="entry name" value="Glucanosyltransferase"/>
</dbReference>
<keyword evidence="6" id="KW-1185">Reference proteome</keyword>
<keyword evidence="3" id="KW-0325">Glycoprotein</keyword>
<dbReference type="GO" id="GO:0034411">
    <property type="term" value="P:cell wall (1-&gt;3)-beta-D-glucan biosynthetic process"/>
    <property type="evidence" value="ECO:0007669"/>
    <property type="project" value="TreeGrafter"/>
</dbReference>
<dbReference type="PANTHER" id="PTHR31468:SF2">
    <property type="entry name" value="1,3-BETA-GLUCANOSYLTRANSFERASE GAS1"/>
    <property type="match status" value="1"/>
</dbReference>
<reference evidence="5" key="1">
    <citation type="submission" date="2021-02" db="EMBL/GenBank/DDBJ databases">
        <authorList>
            <person name="Palmer J.M."/>
        </authorList>
    </citation>
    <scope>NUCLEOTIDE SEQUENCE</scope>
    <source>
        <strain evidence="5">SCRP23</strain>
    </source>
</reference>
<gene>
    <name evidence="5" type="ORF">PHYBOEH_008131</name>
</gene>
<organism evidence="5 6">
    <name type="scientific">Phytophthora boehmeriae</name>
    <dbReference type="NCBI Taxonomy" id="109152"/>
    <lineage>
        <taxon>Eukaryota</taxon>
        <taxon>Sar</taxon>
        <taxon>Stramenopiles</taxon>
        <taxon>Oomycota</taxon>
        <taxon>Peronosporomycetes</taxon>
        <taxon>Peronosporales</taxon>
        <taxon>Peronosporaceae</taxon>
        <taxon>Phytophthora</taxon>
    </lineage>
</organism>
<sequence length="189" mass="20250">MAKWMNEEKDMTSEIVGGNVFEFSTEVANLVNSAALVIKADSGKYGVGYFQPDDCDHDTVPCEYKPYPEYDNLKRAFTTTAPSSVTLDNYNPTRDAILKCPKTMSTDLPKTPNVAILACSALQPVCNSSRANSYPHTEASAAVGEKRTPSNDKASDSASNSKKTATSAATRAQRATLALVAMAIAALVR</sequence>
<keyword evidence="2" id="KW-1015">Disulfide bond</keyword>
<feature type="region of interest" description="Disordered" evidence="4">
    <location>
        <begin position="137"/>
        <end position="167"/>
    </location>
</feature>
<protein>
    <submittedName>
        <fullName evidence="5">Uncharacterized protein</fullName>
    </submittedName>
</protein>
<evidence type="ECO:0000256" key="4">
    <source>
        <dbReference type="SAM" id="MobiDB-lite"/>
    </source>
</evidence>
<dbReference type="GO" id="GO:0042124">
    <property type="term" value="F:1,3-beta-glucanosyltransferase activity"/>
    <property type="evidence" value="ECO:0007669"/>
    <property type="project" value="TreeGrafter"/>
</dbReference>
<feature type="compositionally biased region" description="Low complexity" evidence="4">
    <location>
        <begin position="156"/>
        <end position="167"/>
    </location>
</feature>
<accession>A0A8T1W2H5</accession>
<dbReference type="PANTHER" id="PTHR31468">
    <property type="entry name" value="1,3-BETA-GLUCANOSYLTRANSFERASE GAS1"/>
    <property type="match status" value="1"/>
</dbReference>
<evidence type="ECO:0000313" key="5">
    <source>
        <dbReference type="EMBL" id="KAG7387817.1"/>
    </source>
</evidence>
<proteinExistence type="predicted"/>
<keyword evidence="1" id="KW-0732">Signal</keyword>